<feature type="signal peptide" evidence="2">
    <location>
        <begin position="1"/>
        <end position="18"/>
    </location>
</feature>
<dbReference type="AlphaFoldDB" id="A0A1B8U747"/>
<dbReference type="KEGG" id="prn:BW723_07945"/>
<accession>A0A1B8U747</accession>
<feature type="chain" id="PRO_5008616089" description="Secretion system C-terminal sorting domain-containing protein" evidence="2">
    <location>
        <begin position="19"/>
        <end position="632"/>
    </location>
</feature>
<dbReference type="Proteomes" id="UP000092612">
    <property type="component" value="Unassembled WGS sequence"/>
</dbReference>
<evidence type="ECO:0000256" key="1">
    <source>
        <dbReference type="ARBA" id="ARBA00022729"/>
    </source>
</evidence>
<dbReference type="SUPFAM" id="SSF49785">
    <property type="entry name" value="Galactose-binding domain-like"/>
    <property type="match status" value="1"/>
</dbReference>
<dbReference type="EMBL" id="LSFL01000003">
    <property type="protein sequence ID" value="OBY67648.1"/>
    <property type="molecule type" value="Genomic_DNA"/>
</dbReference>
<dbReference type="InterPro" id="IPR008979">
    <property type="entry name" value="Galactose-bd-like_sf"/>
</dbReference>
<organism evidence="4 5">
    <name type="scientific">Polaribacter reichenbachii</name>
    <dbReference type="NCBI Taxonomy" id="996801"/>
    <lineage>
        <taxon>Bacteria</taxon>
        <taxon>Pseudomonadati</taxon>
        <taxon>Bacteroidota</taxon>
        <taxon>Flavobacteriia</taxon>
        <taxon>Flavobacteriales</taxon>
        <taxon>Flavobacteriaceae</taxon>
    </lineage>
</organism>
<name>A0A1B8U747_9FLAO</name>
<reference evidence="5" key="1">
    <citation type="submission" date="2016-02" db="EMBL/GenBank/DDBJ databases">
        <title>Paenibacillus sp. LPB0068, isolated from Crassostrea gigas.</title>
        <authorList>
            <person name="Shin S.-K."/>
            <person name="Yi H."/>
        </authorList>
    </citation>
    <scope>NUCLEOTIDE SEQUENCE [LARGE SCALE GENOMIC DNA]</scope>
    <source>
        <strain evidence="5">KCTC 23969</strain>
    </source>
</reference>
<feature type="domain" description="Secretion system C-terminal sorting" evidence="3">
    <location>
        <begin position="563"/>
        <end position="630"/>
    </location>
</feature>
<keyword evidence="5" id="KW-1185">Reference proteome</keyword>
<dbReference type="InterPro" id="IPR026444">
    <property type="entry name" value="Secre_tail"/>
</dbReference>
<sequence>MKKITLLIAFLITSIGFAQQQEYLFDFESDDPDGVASNWLTFDNTPAPAEIVDNPDLDGVNATDSKVLKVVMGPNNAFYAGVNNAWADVAFGTWKLDMAVTSNLTLTMDVNKNYVGTIGIKMGTNTGGTSFQITDQNVGNTVVDEWQTLTFDLSGVNPNGDLSNISQLVVFVDWTENLSDRAEGNTIYIDNIKFNAEKLTDPAVSGGSGSTPAPTDAPGTPTLAEADVISIFSDAYTDLAATWNPGWGQSTVLADETIASNPVKKYSSLNFTGIEPTAGTVDATSMTHINLDYWTSDATEIKFKLVDYKGDGAWGADNSESEVTKTATTGAWVTLSIPLTEYTGISFNDIGQLVLSATAATNPVYIDNIYFSNGEATSGGGSVATAPTDAPGVPTLAEANVISIFSDTYTDLAATWNPGWGQTTVLADETIASNPVKKYSSLNFTGIEPTAGTIDATAMTHINLDYWTSDATEIKFKLVDYKGDGAWGDDNSETEVVKTATTGSWVTLSIPLTEFTGINFNDIGQLVLSATDAVNPVYIDNIYFSNTSILNTNSIALEELSFYPNPTSRNLVISAVGNIKNAQIFSILGKKVMSLNINKTTETIDVSNLTAGIYLIKYEVGDKVGTAKFIKQ</sequence>
<gene>
    <name evidence="4" type="ORF">LPB301_01545</name>
</gene>
<evidence type="ECO:0000259" key="3">
    <source>
        <dbReference type="Pfam" id="PF18962"/>
    </source>
</evidence>
<dbReference type="STRING" id="996801.BW723_07945"/>
<proteinExistence type="predicted"/>
<dbReference type="OrthoDB" id="5381604at2"/>
<dbReference type="RefSeq" id="WP_068356392.1">
    <property type="nucleotide sequence ID" value="NZ_CP019337.1"/>
</dbReference>
<comment type="caution">
    <text evidence="4">The sequence shown here is derived from an EMBL/GenBank/DDBJ whole genome shotgun (WGS) entry which is preliminary data.</text>
</comment>
<evidence type="ECO:0000256" key="2">
    <source>
        <dbReference type="SAM" id="SignalP"/>
    </source>
</evidence>
<dbReference type="Pfam" id="PF18962">
    <property type="entry name" value="Por_Secre_tail"/>
    <property type="match status" value="1"/>
</dbReference>
<keyword evidence="1 2" id="KW-0732">Signal</keyword>
<protein>
    <recommendedName>
        <fullName evidence="3">Secretion system C-terminal sorting domain-containing protein</fullName>
    </recommendedName>
</protein>
<evidence type="ECO:0000313" key="4">
    <source>
        <dbReference type="EMBL" id="OBY67648.1"/>
    </source>
</evidence>
<evidence type="ECO:0000313" key="5">
    <source>
        <dbReference type="Proteomes" id="UP000092612"/>
    </source>
</evidence>
<dbReference type="NCBIfam" id="TIGR04183">
    <property type="entry name" value="Por_Secre_tail"/>
    <property type="match status" value="1"/>
</dbReference>